<dbReference type="EMBL" id="CP029550">
    <property type="protein sequence ID" value="AWN43442.1"/>
    <property type="molecule type" value="Genomic_DNA"/>
</dbReference>
<proteinExistence type="predicted"/>
<dbReference type="KEGG" id="mets:DK389_26695"/>
<evidence type="ECO:0000313" key="1">
    <source>
        <dbReference type="EMBL" id="AWN43442.1"/>
    </source>
</evidence>
<name>A0A2U8WDT2_9HYPH</name>
<protein>
    <submittedName>
        <fullName evidence="1">Uncharacterized protein</fullName>
    </submittedName>
</protein>
<keyword evidence="2" id="KW-1185">Reference proteome</keyword>
<reference evidence="2" key="1">
    <citation type="submission" date="2018-05" db="EMBL/GenBank/DDBJ databases">
        <title>Complete Genome Sequence of Methylobacterium sp. 17SD2-17.</title>
        <authorList>
            <person name="Srinivasan S."/>
        </authorList>
    </citation>
    <scope>NUCLEOTIDE SEQUENCE [LARGE SCALE GENOMIC DNA]</scope>
    <source>
        <strain evidence="2">17SD2-17</strain>
    </source>
</reference>
<dbReference type="RefSeq" id="WP_109894245.1">
    <property type="nucleotide sequence ID" value="NZ_CP029550.1"/>
</dbReference>
<sequence>MAVERDQDCPYMRRLHEMLADQHLSVIPAVADALLERLIAFESEAQTAGASVETLGAISNARFAAGLASLRPWFPMPRGH</sequence>
<dbReference type="AlphaFoldDB" id="A0A2U8WDT2"/>
<evidence type="ECO:0000313" key="2">
    <source>
        <dbReference type="Proteomes" id="UP000245926"/>
    </source>
</evidence>
<organism evidence="1 2">
    <name type="scientific">Methylobacterium durans</name>
    <dbReference type="NCBI Taxonomy" id="2202825"/>
    <lineage>
        <taxon>Bacteria</taxon>
        <taxon>Pseudomonadati</taxon>
        <taxon>Pseudomonadota</taxon>
        <taxon>Alphaproteobacteria</taxon>
        <taxon>Hyphomicrobiales</taxon>
        <taxon>Methylobacteriaceae</taxon>
        <taxon>Methylobacterium</taxon>
    </lineage>
</organism>
<dbReference type="OrthoDB" id="8000357at2"/>
<accession>A0A2U8WDT2</accession>
<gene>
    <name evidence="1" type="ORF">DK389_26695</name>
</gene>
<dbReference type="Proteomes" id="UP000245926">
    <property type="component" value="Chromosome"/>
</dbReference>